<organism evidence="3 4">
    <name type="scientific">Kribbella sandramycini</name>
    <dbReference type="NCBI Taxonomy" id="60450"/>
    <lineage>
        <taxon>Bacteria</taxon>
        <taxon>Bacillati</taxon>
        <taxon>Actinomycetota</taxon>
        <taxon>Actinomycetes</taxon>
        <taxon>Propionibacteriales</taxon>
        <taxon>Kribbellaceae</taxon>
        <taxon>Kribbella</taxon>
    </lineage>
</organism>
<evidence type="ECO:0000313" key="5">
    <source>
        <dbReference type="Proteomes" id="UP000553957"/>
    </source>
</evidence>
<dbReference type="AlphaFoldDB" id="A0A7Y4L7M3"/>
<feature type="transmembrane region" description="Helical" evidence="1">
    <location>
        <begin position="12"/>
        <end position="30"/>
    </location>
</feature>
<evidence type="ECO:0000256" key="1">
    <source>
        <dbReference type="SAM" id="Phobius"/>
    </source>
</evidence>
<gene>
    <name evidence="2" type="ORF">HNR71_000038</name>
    <name evidence="3" type="ORF">HPO96_37025</name>
</gene>
<dbReference type="Proteomes" id="UP000553957">
    <property type="component" value="Unassembled WGS sequence"/>
</dbReference>
<reference evidence="3 4" key="1">
    <citation type="submission" date="2020-05" db="EMBL/GenBank/DDBJ databases">
        <title>Genome sequence of Kribbella sandramycini ATCC 39419.</title>
        <authorList>
            <person name="Maclea K.S."/>
            <person name="Fair J.L."/>
        </authorList>
    </citation>
    <scope>NUCLEOTIDE SEQUENCE [LARGE SCALE GENOMIC DNA]</scope>
    <source>
        <strain evidence="3 4">ATCC 39419</strain>
    </source>
</reference>
<dbReference type="RefSeq" id="WP_171679162.1">
    <property type="nucleotide sequence ID" value="NZ_BAAAGT010000022.1"/>
</dbReference>
<sequence>MRTLLDALAPYRKAIVSGLIAAVFAAWPLLADGDLSYADIGIIAAAAASGAGITFRVPNTPKTDKAYADEHAVLGDE</sequence>
<feature type="transmembrane region" description="Helical" evidence="1">
    <location>
        <begin position="36"/>
        <end position="55"/>
    </location>
</feature>
<dbReference type="EMBL" id="JACHKF010000001">
    <property type="protein sequence ID" value="MBB6564401.1"/>
    <property type="molecule type" value="Genomic_DNA"/>
</dbReference>
<comment type="caution">
    <text evidence="3">The sequence shown here is derived from an EMBL/GenBank/DDBJ whole genome shotgun (WGS) entry which is preliminary data.</text>
</comment>
<keyword evidence="1" id="KW-1133">Transmembrane helix</keyword>
<evidence type="ECO:0000313" key="4">
    <source>
        <dbReference type="Proteomes" id="UP000534306"/>
    </source>
</evidence>
<evidence type="ECO:0000313" key="2">
    <source>
        <dbReference type="EMBL" id="MBB6564401.1"/>
    </source>
</evidence>
<proteinExistence type="predicted"/>
<dbReference type="EMBL" id="JABJRC010000018">
    <property type="protein sequence ID" value="NOL45863.1"/>
    <property type="molecule type" value="Genomic_DNA"/>
</dbReference>
<keyword evidence="1" id="KW-0812">Transmembrane</keyword>
<protein>
    <submittedName>
        <fullName evidence="3">Uncharacterized protein</fullName>
    </submittedName>
</protein>
<keyword evidence="4" id="KW-1185">Reference proteome</keyword>
<name>A0A7Y4L7M3_9ACTN</name>
<keyword evidence="1" id="KW-0472">Membrane</keyword>
<evidence type="ECO:0000313" key="3">
    <source>
        <dbReference type="EMBL" id="NOL45863.1"/>
    </source>
</evidence>
<dbReference type="Proteomes" id="UP000534306">
    <property type="component" value="Unassembled WGS sequence"/>
</dbReference>
<accession>A0A7Y4L7M3</accession>
<reference evidence="2 5" key="2">
    <citation type="submission" date="2020-08" db="EMBL/GenBank/DDBJ databases">
        <title>Sequencing the genomes of 1000 actinobacteria strains.</title>
        <authorList>
            <person name="Klenk H.-P."/>
        </authorList>
    </citation>
    <scope>NUCLEOTIDE SEQUENCE [LARGE SCALE GENOMIC DNA]</scope>
    <source>
        <strain evidence="2 5">DSM 15626</strain>
    </source>
</reference>